<dbReference type="InterPro" id="IPR051907">
    <property type="entry name" value="DoxX-like_oxidoreductase"/>
</dbReference>
<dbReference type="GO" id="GO:0005886">
    <property type="term" value="C:plasma membrane"/>
    <property type="evidence" value="ECO:0007669"/>
    <property type="project" value="UniProtKB-SubCell"/>
</dbReference>
<keyword evidence="6 7" id="KW-0472">Membrane</keyword>
<dbReference type="OrthoDB" id="886570at2"/>
<feature type="transmembrane region" description="Helical" evidence="7">
    <location>
        <begin position="6"/>
        <end position="25"/>
    </location>
</feature>
<evidence type="ECO:0000313" key="9">
    <source>
        <dbReference type="Proteomes" id="UP000027936"/>
    </source>
</evidence>
<dbReference type="PATRIC" id="fig|1348973.3.peg.2926"/>
<evidence type="ECO:0000256" key="5">
    <source>
        <dbReference type="ARBA" id="ARBA00022989"/>
    </source>
</evidence>
<evidence type="ECO:0000256" key="6">
    <source>
        <dbReference type="ARBA" id="ARBA00023136"/>
    </source>
</evidence>
<comment type="caution">
    <text evidence="8">The sequence shown here is derived from an EMBL/GenBank/DDBJ whole genome shotgun (WGS) entry which is preliminary data.</text>
</comment>
<dbReference type="EMBL" id="JJRY01000012">
    <property type="protein sequence ID" value="KEF37721.1"/>
    <property type="molecule type" value="Genomic_DNA"/>
</dbReference>
<comment type="subcellular location">
    <subcellularLocation>
        <location evidence="1">Cell membrane</location>
        <topology evidence="1">Multi-pass membrane protein</topology>
    </subcellularLocation>
</comment>
<keyword evidence="4 7" id="KW-0812">Transmembrane</keyword>
<dbReference type="PANTHER" id="PTHR33452">
    <property type="entry name" value="OXIDOREDUCTASE CATD-RELATED"/>
    <property type="match status" value="1"/>
</dbReference>
<comment type="similarity">
    <text evidence="2">Belongs to the DoxX family.</text>
</comment>
<feature type="transmembrane region" description="Helical" evidence="7">
    <location>
        <begin position="46"/>
        <end position="64"/>
    </location>
</feature>
<gene>
    <name evidence="8" type="ORF">M670_03023</name>
</gene>
<dbReference type="Pfam" id="PF07681">
    <property type="entry name" value="DoxX"/>
    <property type="match status" value="1"/>
</dbReference>
<dbReference type="PANTHER" id="PTHR33452:SF1">
    <property type="entry name" value="INNER MEMBRANE PROTEIN YPHA-RELATED"/>
    <property type="match status" value="1"/>
</dbReference>
<organism evidence="8 9">
    <name type="scientific">Schinkia azotoformans MEV2011</name>
    <dbReference type="NCBI Taxonomy" id="1348973"/>
    <lineage>
        <taxon>Bacteria</taxon>
        <taxon>Bacillati</taxon>
        <taxon>Bacillota</taxon>
        <taxon>Bacilli</taxon>
        <taxon>Bacillales</taxon>
        <taxon>Bacillaceae</taxon>
        <taxon>Calidifontibacillus/Schinkia group</taxon>
        <taxon>Schinkia</taxon>
    </lineage>
</organism>
<feature type="transmembrane region" description="Helical" evidence="7">
    <location>
        <begin position="100"/>
        <end position="119"/>
    </location>
</feature>
<evidence type="ECO:0000313" key="8">
    <source>
        <dbReference type="EMBL" id="KEF37721.1"/>
    </source>
</evidence>
<dbReference type="RefSeq" id="WP_035196498.1">
    <property type="nucleotide sequence ID" value="NZ_JJRY01000012.1"/>
</dbReference>
<accession>A0A072NJS7</accession>
<protein>
    <submittedName>
        <fullName evidence="8">Putative membrane protein</fullName>
    </submittedName>
</protein>
<dbReference type="InterPro" id="IPR032808">
    <property type="entry name" value="DoxX"/>
</dbReference>
<reference evidence="8 9" key="1">
    <citation type="submission" date="2014-04" db="EMBL/GenBank/DDBJ databases">
        <title>Draft genome sequence of Bacillus azotoformans MEV2011, a (co-) denitrifying strain unable to grow in the presence of oxygen.</title>
        <authorList>
            <person name="Nielsen M."/>
            <person name="Schreiber L."/>
            <person name="Finster K."/>
            <person name="Schramm A."/>
        </authorList>
    </citation>
    <scope>NUCLEOTIDE SEQUENCE [LARGE SCALE GENOMIC DNA]</scope>
    <source>
        <strain evidence="8 9">MEV2011</strain>
    </source>
</reference>
<dbReference type="Proteomes" id="UP000027936">
    <property type="component" value="Unassembled WGS sequence"/>
</dbReference>
<name>A0A072NJS7_SCHAZ</name>
<keyword evidence="3" id="KW-1003">Cell membrane</keyword>
<evidence type="ECO:0000256" key="1">
    <source>
        <dbReference type="ARBA" id="ARBA00004651"/>
    </source>
</evidence>
<proteinExistence type="inferred from homology"/>
<dbReference type="AlphaFoldDB" id="A0A072NJS7"/>
<evidence type="ECO:0000256" key="3">
    <source>
        <dbReference type="ARBA" id="ARBA00022475"/>
    </source>
</evidence>
<feature type="transmembrane region" description="Helical" evidence="7">
    <location>
        <begin position="70"/>
        <end position="88"/>
    </location>
</feature>
<keyword evidence="5 7" id="KW-1133">Transmembrane helix</keyword>
<evidence type="ECO:0000256" key="7">
    <source>
        <dbReference type="SAM" id="Phobius"/>
    </source>
</evidence>
<sequence>MNKSEISILLLRVFLGISFYIHGLAKFKKGLANTAEHFGSLGLPEFLAYAVAYIELFGGIALVFGLGSRIVSILFGIIMVGAILKVKLSAGFLGGYELDIAYLIIALLIAINGSKLFALDHLLFKSGNFKTKTT</sequence>
<evidence type="ECO:0000256" key="4">
    <source>
        <dbReference type="ARBA" id="ARBA00022692"/>
    </source>
</evidence>
<evidence type="ECO:0000256" key="2">
    <source>
        <dbReference type="ARBA" id="ARBA00006679"/>
    </source>
</evidence>